<evidence type="ECO:0000256" key="3">
    <source>
        <dbReference type="ARBA" id="ARBA00022737"/>
    </source>
</evidence>
<comment type="cofactor">
    <cofactor evidence="7">
        <name>Mg(2+)</name>
        <dbReference type="ChEBI" id="CHEBI:18420"/>
    </cofactor>
</comment>
<feature type="region of interest" description="Uridylyltransferase" evidence="7">
    <location>
        <begin position="1"/>
        <end position="381"/>
    </location>
</feature>
<comment type="catalytic activity">
    <reaction evidence="7">
        <text>[protein-PII]-uridylyl-L-tyrosine + H2O = [protein-PII]-L-tyrosine + UMP + H(+)</text>
        <dbReference type="Rhea" id="RHEA:48600"/>
        <dbReference type="Rhea" id="RHEA-COMP:12147"/>
        <dbReference type="Rhea" id="RHEA-COMP:12148"/>
        <dbReference type="ChEBI" id="CHEBI:15377"/>
        <dbReference type="ChEBI" id="CHEBI:15378"/>
        <dbReference type="ChEBI" id="CHEBI:46858"/>
        <dbReference type="ChEBI" id="CHEBI:57865"/>
        <dbReference type="ChEBI" id="CHEBI:90602"/>
    </reaction>
</comment>
<dbReference type="InterPro" id="IPR043519">
    <property type="entry name" value="NT_sf"/>
</dbReference>
<dbReference type="HAMAP" id="MF_00277">
    <property type="entry name" value="PII_uridylyl_transf"/>
    <property type="match status" value="1"/>
</dbReference>
<keyword evidence="1 7" id="KW-0808">Transferase</keyword>
<organism evidence="10 11">
    <name type="scientific">Methylopila turkensis</name>
    <dbReference type="NCBI Taxonomy" id="1437816"/>
    <lineage>
        <taxon>Bacteria</taxon>
        <taxon>Pseudomonadati</taxon>
        <taxon>Pseudomonadota</taxon>
        <taxon>Alphaproteobacteria</taxon>
        <taxon>Hyphomicrobiales</taxon>
        <taxon>Methylopilaceae</taxon>
        <taxon>Methylopila</taxon>
    </lineage>
</organism>
<dbReference type="InterPro" id="IPR013546">
    <property type="entry name" value="PII_UdlTrfase/GS_AdlTrfase"/>
</dbReference>
<reference evidence="10" key="1">
    <citation type="journal article" date="2014" name="Int. J. Syst. Evol. Microbiol.">
        <title>Complete genome sequence of Corynebacterium casei LMG S-19264T (=DSM 44701T), isolated from a smear-ripened cheese.</title>
        <authorList>
            <consortium name="US DOE Joint Genome Institute (JGI-PGF)"/>
            <person name="Walter F."/>
            <person name="Albersmeier A."/>
            <person name="Kalinowski J."/>
            <person name="Ruckert C."/>
        </authorList>
    </citation>
    <scope>NUCLEOTIDE SEQUENCE</scope>
    <source>
        <strain evidence="10">VKM B-2748</strain>
    </source>
</reference>
<dbReference type="InterPro" id="IPR002912">
    <property type="entry name" value="ACT_dom"/>
</dbReference>
<dbReference type="GO" id="GO:0008773">
    <property type="term" value="F:[protein-PII] uridylyltransferase activity"/>
    <property type="evidence" value="ECO:0007669"/>
    <property type="project" value="UniProtKB-UniRule"/>
</dbReference>
<dbReference type="CDD" id="cd05401">
    <property type="entry name" value="NT_GlnE_GlnD_like"/>
    <property type="match status" value="1"/>
</dbReference>
<keyword evidence="2 7" id="KW-0548">Nucleotidyltransferase</keyword>
<evidence type="ECO:0000256" key="6">
    <source>
        <dbReference type="ARBA" id="ARBA00023268"/>
    </source>
</evidence>
<comment type="similarity">
    <text evidence="7">Belongs to the GlnD family.</text>
</comment>
<feature type="domain" description="HD" evidence="9">
    <location>
        <begin position="499"/>
        <end position="621"/>
    </location>
</feature>
<comment type="function">
    <text evidence="7">Modifies, by uridylylation and deuridylylation, the PII regulatory proteins (GlnB and homologs), in response to the nitrogen status of the cell that GlnD senses through the glutamine level. Under low glutamine levels, catalyzes the conversion of the PII proteins and UTP to PII-UMP and PPi, while under higher glutamine levels, GlnD hydrolyzes PII-UMP to PII and UMP (deuridylylation). Thus, controls uridylylation state and activity of the PII proteins, and plays an important role in the regulation of nitrogen metabolism.</text>
</comment>
<comment type="activity regulation">
    <text evidence="7">Uridylyltransferase (UTase) activity is inhibited by glutamine, while glutamine activates uridylyl-removing (UR) activity.</text>
</comment>
<evidence type="ECO:0000259" key="9">
    <source>
        <dbReference type="PROSITE" id="PS51831"/>
    </source>
</evidence>
<dbReference type="PANTHER" id="PTHR47320">
    <property type="entry name" value="BIFUNCTIONAL URIDYLYLTRANSFERASE/URIDYLYL-REMOVING ENZYME"/>
    <property type="match status" value="1"/>
</dbReference>
<dbReference type="Pfam" id="PF01842">
    <property type="entry name" value="ACT"/>
    <property type="match status" value="1"/>
</dbReference>
<reference evidence="10" key="2">
    <citation type="submission" date="2023-01" db="EMBL/GenBank/DDBJ databases">
        <authorList>
            <person name="Sun Q."/>
            <person name="Evtushenko L."/>
        </authorList>
    </citation>
    <scope>NUCLEOTIDE SEQUENCE</scope>
    <source>
        <strain evidence="10">VKM B-2748</strain>
    </source>
</reference>
<dbReference type="SUPFAM" id="SSF81891">
    <property type="entry name" value="Poly A polymerase C-terminal region-like"/>
    <property type="match status" value="1"/>
</dbReference>
<evidence type="ECO:0000256" key="2">
    <source>
        <dbReference type="ARBA" id="ARBA00022695"/>
    </source>
</evidence>
<comment type="domain">
    <text evidence="7">Has four distinct domains: an N-terminal nucleotidyltransferase (NT) domain responsible for UTase activity, a central HD domain that encodes UR activity, and two C-terminal ACT domains that seem to have a role in glutamine sensing.</text>
</comment>
<dbReference type="Proteomes" id="UP001143309">
    <property type="component" value="Unassembled WGS sequence"/>
</dbReference>
<gene>
    <name evidence="7 10" type="primary">glnD</name>
    <name evidence="10" type="ORF">GCM10008174_15240</name>
</gene>
<dbReference type="EMBL" id="BSFL01000002">
    <property type="protein sequence ID" value="GLK79783.1"/>
    <property type="molecule type" value="Genomic_DNA"/>
</dbReference>
<keyword evidence="3" id="KW-0677">Repeat</keyword>
<dbReference type="NCBIfam" id="TIGR01693">
    <property type="entry name" value="UTase_glnD"/>
    <property type="match status" value="1"/>
</dbReference>
<comment type="catalytic activity">
    <reaction evidence="7">
        <text>[protein-PII]-L-tyrosine + UTP = [protein-PII]-uridylyl-L-tyrosine + diphosphate</text>
        <dbReference type="Rhea" id="RHEA:13673"/>
        <dbReference type="Rhea" id="RHEA-COMP:12147"/>
        <dbReference type="Rhea" id="RHEA-COMP:12148"/>
        <dbReference type="ChEBI" id="CHEBI:33019"/>
        <dbReference type="ChEBI" id="CHEBI:46398"/>
        <dbReference type="ChEBI" id="CHEBI:46858"/>
        <dbReference type="ChEBI" id="CHEBI:90602"/>
        <dbReference type="EC" id="2.7.7.59"/>
    </reaction>
</comment>
<dbReference type="Gene3D" id="3.30.460.10">
    <property type="entry name" value="Beta Polymerase, domain 2"/>
    <property type="match status" value="1"/>
</dbReference>
<dbReference type="PROSITE" id="PS51831">
    <property type="entry name" value="HD"/>
    <property type="match status" value="1"/>
</dbReference>
<evidence type="ECO:0000313" key="11">
    <source>
        <dbReference type="Proteomes" id="UP001143309"/>
    </source>
</evidence>
<dbReference type="AlphaFoldDB" id="A0A9W6N6S3"/>
<evidence type="ECO:0000256" key="5">
    <source>
        <dbReference type="ARBA" id="ARBA00022842"/>
    </source>
</evidence>
<feature type="domain" description="ACT" evidence="8">
    <location>
        <begin position="851"/>
        <end position="927"/>
    </location>
</feature>
<keyword evidence="4 7" id="KW-0378">Hydrolase</keyword>
<dbReference type="InterPro" id="IPR045865">
    <property type="entry name" value="ACT-like_dom_sf"/>
</dbReference>
<dbReference type="InterPro" id="IPR010043">
    <property type="entry name" value="UTase/UR"/>
</dbReference>
<dbReference type="Gene3D" id="1.10.3090.10">
    <property type="entry name" value="cca-adding enzyme, domain 2"/>
    <property type="match status" value="1"/>
</dbReference>
<keyword evidence="11" id="KW-1185">Reference proteome</keyword>
<keyword evidence="6 7" id="KW-0511">Multifunctional enzyme</keyword>
<dbReference type="Gene3D" id="3.30.70.260">
    <property type="match status" value="1"/>
</dbReference>
<dbReference type="EC" id="3.1.4.-" evidence="7"/>
<dbReference type="RefSeq" id="WP_271200278.1">
    <property type="nucleotide sequence ID" value="NZ_BSFL01000002.1"/>
</dbReference>
<evidence type="ECO:0000256" key="1">
    <source>
        <dbReference type="ARBA" id="ARBA00022679"/>
    </source>
</evidence>
<comment type="caution">
    <text evidence="7">Lacks conserved residue(s) required for the propagation of feature annotation.</text>
</comment>
<dbReference type="SUPFAM" id="SSF81301">
    <property type="entry name" value="Nucleotidyltransferase"/>
    <property type="match status" value="1"/>
</dbReference>
<dbReference type="SUPFAM" id="SSF55021">
    <property type="entry name" value="ACT-like"/>
    <property type="match status" value="2"/>
</dbReference>
<evidence type="ECO:0000313" key="10">
    <source>
        <dbReference type="EMBL" id="GLK79783.1"/>
    </source>
</evidence>
<dbReference type="CDD" id="cd04899">
    <property type="entry name" value="ACT_ACR-UUR-like_2"/>
    <property type="match status" value="1"/>
</dbReference>
<dbReference type="NCBIfam" id="NF003467">
    <property type="entry name" value="PRK05092.1"/>
    <property type="match status" value="1"/>
</dbReference>
<dbReference type="PANTHER" id="PTHR47320:SF1">
    <property type="entry name" value="BIFUNCTIONAL URIDYLYLTRANSFERASE_URIDYLYL-REMOVING ENZYME"/>
    <property type="match status" value="1"/>
</dbReference>
<dbReference type="InterPro" id="IPR006674">
    <property type="entry name" value="HD_domain"/>
</dbReference>
<dbReference type="Pfam" id="PF08335">
    <property type="entry name" value="GlnD_UR_UTase"/>
    <property type="match status" value="1"/>
</dbReference>
<dbReference type="GO" id="GO:0008081">
    <property type="term" value="F:phosphoric diester hydrolase activity"/>
    <property type="evidence" value="ECO:0007669"/>
    <property type="project" value="UniProtKB-UniRule"/>
</dbReference>
<dbReference type="CDD" id="cd00077">
    <property type="entry name" value="HDc"/>
    <property type="match status" value="1"/>
</dbReference>
<dbReference type="SMART" id="SM00471">
    <property type="entry name" value="HDc"/>
    <property type="match status" value="1"/>
</dbReference>
<dbReference type="PIRSF" id="PIRSF006288">
    <property type="entry name" value="PII_uridyltransf"/>
    <property type="match status" value="1"/>
</dbReference>
<sequence>MSTVRQRLRAARDARELCDAKALAADFAAIAAKRKGDGQTRHNEVVARVKEALASGRATARKWLEEDAAGMLCAQRLSGLMDAVLRALFAHATEDLYPRQNPSSGERLCVAAVGGYGRGAMAPGSDVDLLFLLPYKQTAWGESVVEAMLYVLWDAGLKVGHATRSVDECVRLSRADMTIRTAVLEARYLCGDEEIFAEKMRRFDAEVVEGTGAEFAAAKLAERDDRLGKSGASRYLVEPNVKEGKGGLRDLNTLFWIAKYVYRVHDVEELVGIGLFSAAELKLFHKCEDFLWAVRCHLHFITGRPEDRLSFDLQREIAIALGYTEHPGLRDVERFMKHYFLVAKDVGDLTAILCYALEEREAKPKARLDRFLTRLKPRRKPKALGDFIVEHERLNVADDQAFARDPVNLIRFFQLADAHGLALHPAAVRLVTRSLKLIDGELRDDAEANRLFLEILTSRRSPEVTLRRMNEAGVLGRFIPDFGKIVAMMQFNMYHHYTVDEHLLRSIGILSEIERGEAGDQHPLANELIAVVRDRVVLHVALFLHDIAKGRPEDHSVAGARIARRLCPRLGLSAAQTETVAWLIEQHLTMSIVAQSRDLSDRRTIADFAKIVQSPERLKLLLILTICDIKAVGPGVWNGWKGQLLRTLYWETDNALTGGREIGDRKSQVEEARRELRAALPDWTDEAFEAYAQRHYPPYWLRVEPQRAVAHARFLKEACVDGCKLATEVKTDAFRGVTELTVLAPDHPRLLSIIAGACAAGGANIMDAHIHTTTDGFALDSIFIGRAFPQDEDELRRARRIAESVERALTGDIWLFDIVEQKVKGHKGRPRAFQVTPEVNVTNAWSDRHTVIEAVGLDRPGLLYELTTAISKLNLNIVSAHVATFGERAVDVFYVTDLTGAKVSSTARQNTIRRHMTAALEAGDRDRHKAKERA</sequence>
<protein>
    <recommendedName>
        <fullName evidence="7">Bifunctional uridylyltransferase/uridylyl-removing enzyme</fullName>
        <shortName evidence="7">UTase/UR</shortName>
    </recommendedName>
    <alternativeName>
        <fullName evidence="7">Bifunctional [protein-PII] modification enzyme</fullName>
    </alternativeName>
    <alternativeName>
        <fullName evidence="7">Bifunctional nitrogen sensor protein</fullName>
    </alternativeName>
    <domain>
        <recommendedName>
            <fullName evidence="7">[Protein-PII] uridylyltransferase</fullName>
            <shortName evidence="7">PII uridylyltransferase</shortName>
            <shortName evidence="7">UTase</shortName>
            <ecNumber evidence="7">2.7.7.59</ecNumber>
        </recommendedName>
    </domain>
    <domain>
        <recommendedName>
            <fullName evidence="7">[Protein-PII]-UMP uridylyl-removing enzyme</fullName>
            <shortName evidence="7">UR</shortName>
            <ecNumber evidence="7">3.1.4.-</ecNumber>
        </recommendedName>
    </domain>
</protein>
<name>A0A9W6N6S3_9HYPH</name>
<evidence type="ECO:0000256" key="7">
    <source>
        <dbReference type="HAMAP-Rule" id="MF_00277"/>
    </source>
</evidence>
<accession>A0A9W6N6S3</accession>
<feature type="domain" description="ACT" evidence="8">
    <location>
        <begin position="739"/>
        <end position="820"/>
    </location>
</feature>
<evidence type="ECO:0000256" key="4">
    <source>
        <dbReference type="ARBA" id="ARBA00022801"/>
    </source>
</evidence>
<dbReference type="Pfam" id="PF01966">
    <property type="entry name" value="HD"/>
    <property type="match status" value="1"/>
</dbReference>
<comment type="caution">
    <text evidence="10">The sequence shown here is derived from an EMBL/GenBank/DDBJ whole genome shotgun (WGS) entry which is preliminary data.</text>
</comment>
<dbReference type="GO" id="GO:0006808">
    <property type="term" value="P:regulation of nitrogen utilization"/>
    <property type="evidence" value="ECO:0007669"/>
    <property type="project" value="UniProtKB-UniRule"/>
</dbReference>
<dbReference type="EC" id="2.7.7.59" evidence="7"/>
<dbReference type="CDD" id="cd04900">
    <property type="entry name" value="ACT_UUR-like_1"/>
    <property type="match status" value="1"/>
</dbReference>
<proteinExistence type="inferred from homology"/>
<dbReference type="PROSITE" id="PS51671">
    <property type="entry name" value="ACT"/>
    <property type="match status" value="2"/>
</dbReference>
<keyword evidence="5 7" id="KW-0460">Magnesium</keyword>
<dbReference type="InterPro" id="IPR003607">
    <property type="entry name" value="HD/PDEase_dom"/>
</dbReference>
<dbReference type="SUPFAM" id="SSF81593">
    <property type="entry name" value="Nucleotidyltransferase substrate binding subunit/domain"/>
    <property type="match status" value="1"/>
</dbReference>
<evidence type="ECO:0000259" key="8">
    <source>
        <dbReference type="PROSITE" id="PS51671"/>
    </source>
</evidence>